<keyword evidence="2" id="KW-0418">Kinase</keyword>
<name>A0A2W1JPL7_9CYAN</name>
<dbReference type="PRINTS" id="PR00988">
    <property type="entry name" value="URIDINKINASE"/>
</dbReference>
<dbReference type="Proteomes" id="UP000248857">
    <property type="component" value="Unassembled WGS sequence"/>
</dbReference>
<dbReference type="GO" id="GO:0004849">
    <property type="term" value="F:uridine kinase activity"/>
    <property type="evidence" value="ECO:0007669"/>
    <property type="project" value="UniProtKB-EC"/>
</dbReference>
<accession>A0A2W1JPL7</accession>
<dbReference type="AlphaFoldDB" id="A0A2W1JPL7"/>
<dbReference type="RefSeq" id="WP_110986793.1">
    <property type="nucleotide sequence ID" value="NZ_CAWNWM010000008.1"/>
</dbReference>
<dbReference type="SUPFAM" id="SSF52540">
    <property type="entry name" value="P-loop containing nucleoside triphosphate hydrolases"/>
    <property type="match status" value="1"/>
</dbReference>
<dbReference type="Pfam" id="PF00485">
    <property type="entry name" value="PRK"/>
    <property type="match status" value="1"/>
</dbReference>
<dbReference type="OrthoDB" id="9777642at2"/>
<dbReference type="InterPro" id="IPR027417">
    <property type="entry name" value="P-loop_NTPase"/>
</dbReference>
<dbReference type="PANTHER" id="PTHR10285">
    <property type="entry name" value="URIDINE KINASE"/>
    <property type="match status" value="1"/>
</dbReference>
<reference evidence="2 3" key="1">
    <citation type="journal article" date="2018" name="Sci. Rep.">
        <title>A novel species of the marine cyanobacterium Acaryochloris with a unique pigment content and lifestyle.</title>
        <authorList>
            <person name="Partensky F."/>
            <person name="Six C."/>
            <person name="Ratin M."/>
            <person name="Garczarek L."/>
            <person name="Vaulot D."/>
            <person name="Probert I."/>
            <person name="Calteau A."/>
            <person name="Gourvil P."/>
            <person name="Marie D."/>
            <person name="Grebert T."/>
            <person name="Bouchier C."/>
            <person name="Le Panse S."/>
            <person name="Gachenot M."/>
            <person name="Rodriguez F."/>
            <person name="Garrido J.L."/>
        </authorList>
    </citation>
    <scope>NUCLEOTIDE SEQUENCE [LARGE SCALE GENOMIC DNA]</scope>
    <source>
        <strain evidence="2 3">RCC1774</strain>
    </source>
</reference>
<sequence>MTPTTIIGIGGGSGAGKTTLARAIVDRLDSRALLISHDRYYFHMACGNYDKPEALNTSLMIAHLETLRSGEPAELPIYDEINSCQTTETERVIPKPIILVEGIFVLTVPGILNTLDFKIFVETPSQSRLERRLVRDSTEKLRSQTSIIQEWHKNVMPTHQALVQQGASKADLIISGDRDISKTLEVILQRLDLTHA</sequence>
<feature type="domain" description="Phosphoribulokinase/uridine kinase" evidence="1">
    <location>
        <begin position="6"/>
        <end position="175"/>
    </location>
</feature>
<dbReference type="EC" id="2.7.1.48" evidence="2"/>
<comment type="caution">
    <text evidence="2">The sequence shown here is derived from an EMBL/GenBank/DDBJ whole genome shotgun (WGS) entry which is preliminary data.</text>
</comment>
<evidence type="ECO:0000259" key="1">
    <source>
        <dbReference type="Pfam" id="PF00485"/>
    </source>
</evidence>
<evidence type="ECO:0000313" key="2">
    <source>
        <dbReference type="EMBL" id="PZD72832.1"/>
    </source>
</evidence>
<dbReference type="InterPro" id="IPR006083">
    <property type="entry name" value="PRK/URK"/>
</dbReference>
<organism evidence="2 3">
    <name type="scientific">Acaryochloris thomasi RCC1774</name>
    <dbReference type="NCBI Taxonomy" id="1764569"/>
    <lineage>
        <taxon>Bacteria</taxon>
        <taxon>Bacillati</taxon>
        <taxon>Cyanobacteriota</taxon>
        <taxon>Cyanophyceae</taxon>
        <taxon>Acaryochloridales</taxon>
        <taxon>Acaryochloridaceae</taxon>
        <taxon>Acaryochloris</taxon>
        <taxon>Acaryochloris thomasi</taxon>
    </lineage>
</organism>
<keyword evidence="2" id="KW-0808">Transferase</keyword>
<keyword evidence="3" id="KW-1185">Reference proteome</keyword>
<dbReference type="Gene3D" id="3.40.50.300">
    <property type="entry name" value="P-loop containing nucleotide triphosphate hydrolases"/>
    <property type="match status" value="1"/>
</dbReference>
<proteinExistence type="predicted"/>
<gene>
    <name evidence="2" type="primary">udk_2</name>
    <name evidence="2" type="ORF">C1752_03360</name>
</gene>
<protein>
    <submittedName>
        <fullName evidence="2">Uridine kinase</fullName>
        <ecNumber evidence="2">2.7.1.48</ecNumber>
    </submittedName>
</protein>
<dbReference type="GO" id="GO:0005524">
    <property type="term" value="F:ATP binding"/>
    <property type="evidence" value="ECO:0007669"/>
    <property type="project" value="InterPro"/>
</dbReference>
<dbReference type="EMBL" id="PQWO01000008">
    <property type="protein sequence ID" value="PZD72832.1"/>
    <property type="molecule type" value="Genomic_DNA"/>
</dbReference>
<evidence type="ECO:0000313" key="3">
    <source>
        <dbReference type="Proteomes" id="UP000248857"/>
    </source>
</evidence>